<sequence>MTTKEDKHVYGSGNFLDPDTDYAPLDEESMDSTPDTPITTTSDDTDVNSSENVEDNLFPDNQLMNEYIETMSSNIEGWGDMNIDWLSSELDDSETACSMSTTDEEESEYLMRGDSDDIDIHFSESKRQCVIVELVNGKVERCKKPAVRSLKQLMGMWELDFNTVDEILKVNNDNYALRSLGVCSSHHNFDQDGLHPRGSKSNVSIEKSIIHKKKCLFCYNRFYYFSRGGRCSFHSWTIMNRNIHNPCCGVKECPVFKNGTFIQQSTNSKRPRYICSMCFEKEGGHFFKRKGKGNKSKDSCNDKHLDDKMKTLELFGQWMNSMTDSPDKVMQNILIEEMWQMIHRCYLRKKEILKASETIDEHQAYDTTQDPPSYLATKIALRLKKVRIRPDLAFTKLVQKYPKELGEGLARTIWNSRSFIRENKHKLENPKKKVVCTTKEAASTAAG</sequence>
<feature type="compositionally biased region" description="Low complexity" evidence="1">
    <location>
        <begin position="31"/>
        <end position="50"/>
    </location>
</feature>
<feature type="compositionally biased region" description="Acidic residues" evidence="1">
    <location>
        <begin position="18"/>
        <end position="30"/>
    </location>
</feature>
<name>A0A9N9CRH0_9GLOM</name>
<dbReference type="EMBL" id="CAJVPI010001347">
    <property type="protein sequence ID" value="CAG8608400.1"/>
    <property type="molecule type" value="Genomic_DNA"/>
</dbReference>
<comment type="caution">
    <text evidence="2">The sequence shown here is derived from an EMBL/GenBank/DDBJ whole genome shotgun (WGS) entry which is preliminary data.</text>
</comment>
<gene>
    <name evidence="2" type="ORF">PBRASI_LOCUS8029</name>
</gene>
<feature type="region of interest" description="Disordered" evidence="1">
    <location>
        <begin position="1"/>
        <end position="57"/>
    </location>
</feature>
<organism evidence="2 3">
    <name type="scientific">Paraglomus brasilianum</name>
    <dbReference type="NCBI Taxonomy" id="144538"/>
    <lineage>
        <taxon>Eukaryota</taxon>
        <taxon>Fungi</taxon>
        <taxon>Fungi incertae sedis</taxon>
        <taxon>Mucoromycota</taxon>
        <taxon>Glomeromycotina</taxon>
        <taxon>Glomeromycetes</taxon>
        <taxon>Paraglomerales</taxon>
        <taxon>Paraglomeraceae</taxon>
        <taxon>Paraglomus</taxon>
    </lineage>
</organism>
<evidence type="ECO:0000313" key="2">
    <source>
        <dbReference type="EMBL" id="CAG8608400.1"/>
    </source>
</evidence>
<accession>A0A9N9CRH0</accession>
<proteinExistence type="predicted"/>
<evidence type="ECO:0000256" key="1">
    <source>
        <dbReference type="SAM" id="MobiDB-lite"/>
    </source>
</evidence>
<keyword evidence="3" id="KW-1185">Reference proteome</keyword>
<protein>
    <submittedName>
        <fullName evidence="2">11738_t:CDS:1</fullName>
    </submittedName>
</protein>
<dbReference type="OrthoDB" id="2447344at2759"/>
<dbReference type="AlphaFoldDB" id="A0A9N9CRH0"/>
<dbReference type="Proteomes" id="UP000789739">
    <property type="component" value="Unassembled WGS sequence"/>
</dbReference>
<reference evidence="2" key="1">
    <citation type="submission" date="2021-06" db="EMBL/GenBank/DDBJ databases">
        <authorList>
            <person name="Kallberg Y."/>
            <person name="Tangrot J."/>
            <person name="Rosling A."/>
        </authorList>
    </citation>
    <scope>NUCLEOTIDE SEQUENCE</scope>
    <source>
        <strain evidence="2">BR232B</strain>
    </source>
</reference>
<evidence type="ECO:0000313" key="3">
    <source>
        <dbReference type="Proteomes" id="UP000789739"/>
    </source>
</evidence>